<dbReference type="Proteomes" id="UP000451354">
    <property type="component" value="Chromosome"/>
</dbReference>
<dbReference type="KEGG" id="cprt:FIC82_019900"/>
<reference evidence="2" key="1">
    <citation type="journal article" date="2022" name="Int. J. Syst. Evol. Microbiol.">
        <title>Cellulosimicrobium protaetiae sp. nov., isolated from the gut of the larva of Protaetia brevitarsis seulensis.</title>
        <authorList>
            <person name="Le Han H."/>
            <person name="Nguyen T.T.H."/>
            <person name="Li Z."/>
            <person name="Shin N.R."/>
            <person name="Kim S.G."/>
        </authorList>
    </citation>
    <scope>NUCLEOTIDE SEQUENCE [LARGE SCALE GENOMIC DNA]</scope>
    <source>
        <strain evidence="2">BI34</strain>
    </source>
</reference>
<protein>
    <submittedName>
        <fullName evidence="1">Uncharacterized protein</fullName>
    </submittedName>
</protein>
<keyword evidence="2" id="KW-1185">Reference proteome</keyword>
<gene>
    <name evidence="1" type="ORF">FIC82_019900</name>
</gene>
<dbReference type="RefSeq" id="WP_154799637.1">
    <property type="nucleotide sequence ID" value="NZ_CP052757.1"/>
</dbReference>
<evidence type="ECO:0000313" key="1">
    <source>
        <dbReference type="EMBL" id="QJW38099.1"/>
    </source>
</evidence>
<name>A0A6M5UMN0_9MICO</name>
<organism evidence="1 2">
    <name type="scientific">Cellulosimicrobium protaetiae</name>
    <dbReference type="NCBI Taxonomy" id="2587808"/>
    <lineage>
        <taxon>Bacteria</taxon>
        <taxon>Bacillati</taxon>
        <taxon>Actinomycetota</taxon>
        <taxon>Actinomycetes</taxon>
        <taxon>Micrococcales</taxon>
        <taxon>Promicromonosporaceae</taxon>
        <taxon>Cellulosimicrobium</taxon>
    </lineage>
</organism>
<sequence length="90" mass="10261">MSKTTVPARRRRGRRFEIELEPGTYAQIPAWSSRSHSRDARNELFADEARAYARRMGLDMTTPLVLIARGGQVIDAWTGYRPDRILSLAV</sequence>
<dbReference type="EMBL" id="CP052757">
    <property type="protein sequence ID" value="QJW38099.1"/>
    <property type="molecule type" value="Genomic_DNA"/>
</dbReference>
<evidence type="ECO:0000313" key="2">
    <source>
        <dbReference type="Proteomes" id="UP000451354"/>
    </source>
</evidence>
<proteinExistence type="predicted"/>
<accession>A0A6M5UMN0</accession>
<dbReference type="AlphaFoldDB" id="A0A6M5UMN0"/>